<proteinExistence type="inferred from homology"/>
<evidence type="ECO:0000313" key="4">
    <source>
        <dbReference type="EMBL" id="WBW74186.1"/>
    </source>
</evidence>
<dbReference type="GO" id="GO:0003735">
    <property type="term" value="F:structural constituent of ribosome"/>
    <property type="evidence" value="ECO:0007669"/>
    <property type="project" value="InterPro"/>
</dbReference>
<gene>
    <name evidence="4" type="primary">mrp2</name>
    <name evidence="4" type="ORF">SOMG_03706</name>
</gene>
<dbReference type="PANTHER" id="PTHR19836:SF19">
    <property type="entry name" value="SMALL RIBOSOMAL SUBUNIT PROTEIN US14M"/>
    <property type="match status" value="1"/>
</dbReference>
<dbReference type="GeneID" id="80877184"/>
<dbReference type="Gene3D" id="1.10.287.1480">
    <property type="match status" value="1"/>
</dbReference>
<sequence>MQFVGRLKHKAYRDFLCRNLFAKHEVERQSNLYIYRNPELPLRVRLEAKNRIDSLPENSHPTKIKNRCVATGRGRGVFRAFQLARFAFRLKARANVLPGVRKASW</sequence>
<organism evidence="4 5">
    <name type="scientific">Schizosaccharomyces osmophilus</name>
    <dbReference type="NCBI Taxonomy" id="2545709"/>
    <lineage>
        <taxon>Eukaryota</taxon>
        <taxon>Fungi</taxon>
        <taxon>Dikarya</taxon>
        <taxon>Ascomycota</taxon>
        <taxon>Taphrinomycotina</taxon>
        <taxon>Schizosaccharomycetes</taxon>
        <taxon>Schizosaccharomycetales</taxon>
        <taxon>Schizosaccharomycetaceae</taxon>
        <taxon>Schizosaccharomyces</taxon>
    </lineage>
</organism>
<dbReference type="InterPro" id="IPR001209">
    <property type="entry name" value="Ribosomal_uS14"/>
</dbReference>
<dbReference type="PANTHER" id="PTHR19836">
    <property type="entry name" value="30S RIBOSOMAL PROTEIN S14"/>
    <property type="match status" value="1"/>
</dbReference>
<evidence type="ECO:0000313" key="5">
    <source>
        <dbReference type="Proteomes" id="UP001212411"/>
    </source>
</evidence>
<evidence type="ECO:0000256" key="1">
    <source>
        <dbReference type="ARBA" id="ARBA00009083"/>
    </source>
</evidence>
<dbReference type="KEGG" id="som:SOMG_03706"/>
<name>A0AAE9WD67_9SCHI</name>
<accession>A0AAE9WD67</accession>
<dbReference type="Pfam" id="PF00253">
    <property type="entry name" value="Ribosomal_S14"/>
    <property type="match status" value="1"/>
</dbReference>
<dbReference type="AlphaFoldDB" id="A0AAE9WD67"/>
<dbReference type="GO" id="GO:0005763">
    <property type="term" value="C:mitochondrial small ribosomal subunit"/>
    <property type="evidence" value="ECO:0007669"/>
    <property type="project" value="TreeGrafter"/>
</dbReference>
<comment type="similarity">
    <text evidence="1">Belongs to the universal ribosomal protein uS14 family.</text>
</comment>
<dbReference type="Proteomes" id="UP001212411">
    <property type="component" value="Chromosome 2"/>
</dbReference>
<keyword evidence="3" id="KW-0687">Ribonucleoprotein</keyword>
<keyword evidence="5" id="KW-1185">Reference proteome</keyword>
<keyword evidence="2 4" id="KW-0689">Ribosomal protein</keyword>
<protein>
    <submittedName>
        <fullName evidence="4">Mitochondrial ribosomal protein subunit S14</fullName>
    </submittedName>
</protein>
<dbReference type="GO" id="GO:0006412">
    <property type="term" value="P:translation"/>
    <property type="evidence" value="ECO:0007669"/>
    <property type="project" value="InterPro"/>
</dbReference>
<reference evidence="4 5" key="1">
    <citation type="journal article" date="2023" name="G3 (Bethesda)">
        <title>A high-quality reference genome for the fission yeast Schizosaccharomyces osmophilus.</title>
        <authorList>
            <person name="Jia G.S."/>
            <person name="Zhang W.C."/>
            <person name="Liang Y."/>
            <person name="Liu X.H."/>
            <person name="Rhind N."/>
            <person name="Pidoux A."/>
            <person name="Brysch-Herzberg M."/>
            <person name="Du L.L."/>
        </authorList>
    </citation>
    <scope>NUCLEOTIDE SEQUENCE [LARGE SCALE GENOMIC DNA]</scope>
    <source>
        <strain evidence="4 5">CBS 15793</strain>
    </source>
</reference>
<dbReference type="RefSeq" id="XP_056038429.1">
    <property type="nucleotide sequence ID" value="XM_056182495.1"/>
</dbReference>
<dbReference type="FunFam" id="1.10.287.1480:FF:000001">
    <property type="entry name" value="30S ribosomal protein S14"/>
    <property type="match status" value="1"/>
</dbReference>
<dbReference type="EMBL" id="CP115612">
    <property type="protein sequence ID" value="WBW74186.1"/>
    <property type="molecule type" value="Genomic_DNA"/>
</dbReference>
<evidence type="ECO:0000256" key="3">
    <source>
        <dbReference type="ARBA" id="ARBA00023274"/>
    </source>
</evidence>
<dbReference type="SUPFAM" id="SSF57716">
    <property type="entry name" value="Glucocorticoid receptor-like (DNA-binding domain)"/>
    <property type="match status" value="1"/>
</dbReference>
<evidence type="ECO:0000256" key="2">
    <source>
        <dbReference type="ARBA" id="ARBA00022980"/>
    </source>
</evidence>